<feature type="domain" description="RRM" evidence="3">
    <location>
        <begin position="313"/>
        <end position="396"/>
    </location>
</feature>
<reference evidence="4 5" key="1">
    <citation type="journal article" date="2014" name="BMC Genomics">
        <title>Adaptive genomic structural variation in the grape powdery mildew pathogen, Erysiphe necator.</title>
        <authorList>
            <person name="Jones L."/>
            <person name="Riaz S."/>
            <person name="Morales-Cruz A."/>
            <person name="Amrine K.C."/>
            <person name="McGuire B."/>
            <person name="Gubler W.D."/>
            <person name="Walker M.A."/>
            <person name="Cantu D."/>
        </authorList>
    </citation>
    <scope>NUCLEOTIDE SEQUENCE [LARGE SCALE GENOMIC DNA]</scope>
    <source>
        <strain evidence="5">c</strain>
    </source>
</reference>
<dbReference type="STRING" id="52586.A0A0B1P2W7"/>
<keyword evidence="1" id="KW-0694">RNA-binding</keyword>
<dbReference type="SUPFAM" id="SSF54928">
    <property type="entry name" value="RNA-binding domain, RBD"/>
    <property type="match status" value="1"/>
</dbReference>
<dbReference type="AlphaFoldDB" id="A0A0B1P2W7"/>
<proteinExistence type="predicted"/>
<keyword evidence="5" id="KW-1185">Reference proteome</keyword>
<feature type="compositionally biased region" description="Basic residues" evidence="2">
    <location>
        <begin position="10"/>
        <end position="20"/>
    </location>
</feature>
<dbReference type="Gene3D" id="3.30.70.330">
    <property type="match status" value="1"/>
</dbReference>
<feature type="compositionally biased region" description="Basic and acidic residues" evidence="2">
    <location>
        <begin position="200"/>
        <end position="228"/>
    </location>
</feature>
<feature type="region of interest" description="Disordered" evidence="2">
    <location>
        <begin position="424"/>
        <end position="467"/>
    </location>
</feature>
<evidence type="ECO:0000256" key="2">
    <source>
        <dbReference type="SAM" id="MobiDB-lite"/>
    </source>
</evidence>
<feature type="compositionally biased region" description="Basic and acidic residues" evidence="2">
    <location>
        <begin position="130"/>
        <end position="146"/>
    </location>
</feature>
<dbReference type="SMART" id="SM00360">
    <property type="entry name" value="RRM"/>
    <property type="match status" value="1"/>
</dbReference>
<comment type="caution">
    <text evidence="4">The sequence shown here is derived from an EMBL/GenBank/DDBJ whole genome shotgun (WGS) entry which is preliminary data.</text>
</comment>
<accession>A0A0B1P2W7</accession>
<feature type="compositionally biased region" description="Polar residues" evidence="2">
    <location>
        <begin position="159"/>
        <end position="170"/>
    </location>
</feature>
<dbReference type="InterPro" id="IPR000504">
    <property type="entry name" value="RRM_dom"/>
</dbReference>
<evidence type="ECO:0000313" key="5">
    <source>
        <dbReference type="Proteomes" id="UP000030854"/>
    </source>
</evidence>
<feature type="compositionally biased region" description="Polar residues" evidence="2">
    <location>
        <begin position="115"/>
        <end position="129"/>
    </location>
</feature>
<feature type="compositionally biased region" description="Basic and acidic residues" evidence="2">
    <location>
        <begin position="424"/>
        <end position="450"/>
    </location>
</feature>
<feature type="compositionally biased region" description="Basic residues" evidence="2">
    <location>
        <begin position="458"/>
        <end position="467"/>
    </location>
</feature>
<evidence type="ECO:0000259" key="3">
    <source>
        <dbReference type="PROSITE" id="PS50102"/>
    </source>
</evidence>
<feature type="compositionally biased region" description="Low complexity" evidence="2">
    <location>
        <begin position="231"/>
        <end position="249"/>
    </location>
</feature>
<dbReference type="CDD" id="cd12400">
    <property type="entry name" value="RRM_Nop6"/>
    <property type="match status" value="1"/>
</dbReference>
<dbReference type="InterPro" id="IPR012677">
    <property type="entry name" value="Nucleotide-bd_a/b_plait_sf"/>
</dbReference>
<dbReference type="PROSITE" id="PS50102">
    <property type="entry name" value="RRM"/>
    <property type="match status" value="1"/>
</dbReference>
<dbReference type="InterPro" id="IPR050441">
    <property type="entry name" value="RBM"/>
</dbReference>
<dbReference type="FunFam" id="3.30.70.330:FF:000376">
    <property type="entry name" value="Putative RNA binding protein"/>
    <property type="match status" value="1"/>
</dbReference>
<feature type="compositionally biased region" description="Polar residues" evidence="2">
    <location>
        <begin position="267"/>
        <end position="287"/>
    </location>
</feature>
<organism evidence="4 5">
    <name type="scientific">Uncinula necator</name>
    <name type="common">Grape powdery mildew</name>
    <dbReference type="NCBI Taxonomy" id="52586"/>
    <lineage>
        <taxon>Eukaryota</taxon>
        <taxon>Fungi</taxon>
        <taxon>Dikarya</taxon>
        <taxon>Ascomycota</taxon>
        <taxon>Pezizomycotina</taxon>
        <taxon>Leotiomycetes</taxon>
        <taxon>Erysiphales</taxon>
        <taxon>Erysiphaceae</taxon>
        <taxon>Erysiphe</taxon>
    </lineage>
</organism>
<sequence length="467" mass="52524">MGEKTSSRNHQSRKERKAKKRAVENSIPDIPTPELELEPEPVSLATKSAEEVKQLQLDNSLNANEPQGNKRKRNKDGNGESGDNDEEEIDKKKKSKKRNKNLSNKEAKFCEVLKNSVSEATRENINYKNNGEEQRYSPLVKDEGKKKEKKKDSKTKKSNSIIATNNTEEGSSPLLDQEKSSSQKSSKKERKTAKLNVVALKHDHLQNGKNSDDHSGNENMDISKEGLKDSTSTIVTTTTITPPTTTTTSVDEKISKKKKHKKKNSQDPDQSIPKSTSTIIQNTNLPSKRSIKKTSENLVEKVSSSPPRGKSRFIVFVGNLPYTATKDSIMSHFSKLKPLSVRHLTKKEDSSKSRGIAFVEFENFDTHKTALKIMHHSIFDDGKSEPRMINVELTAGGGGNTEDRKTKIKVKNEKLNEERIRRVEEDKAKLKKEEEKKSGLGKESSLKDDQNSSESHIHPSRRRMITA</sequence>
<dbReference type="PANTHER" id="PTHR48034">
    <property type="entry name" value="TRANSFORMER-2 SEX-DETERMINING PROTEIN-RELATED"/>
    <property type="match status" value="1"/>
</dbReference>
<feature type="compositionally biased region" description="Basic residues" evidence="2">
    <location>
        <begin position="147"/>
        <end position="157"/>
    </location>
</feature>
<evidence type="ECO:0000313" key="4">
    <source>
        <dbReference type="EMBL" id="KHJ31014.1"/>
    </source>
</evidence>
<dbReference type="InterPro" id="IPR035979">
    <property type="entry name" value="RBD_domain_sf"/>
</dbReference>
<name>A0A0B1P2W7_UNCNE</name>
<protein>
    <submittedName>
        <fullName evidence="4">Putative rna binding protein</fullName>
    </submittedName>
</protein>
<gene>
    <name evidence="4" type="ORF">EV44_g1806</name>
</gene>
<feature type="region of interest" description="Disordered" evidence="2">
    <location>
        <begin position="1"/>
        <end position="289"/>
    </location>
</feature>
<dbReference type="Pfam" id="PF00076">
    <property type="entry name" value="RRM_1"/>
    <property type="match status" value="1"/>
</dbReference>
<dbReference type="EMBL" id="JNVN01003352">
    <property type="protein sequence ID" value="KHJ31014.1"/>
    <property type="molecule type" value="Genomic_DNA"/>
</dbReference>
<feature type="compositionally biased region" description="Polar residues" evidence="2">
    <location>
        <begin position="56"/>
        <end position="67"/>
    </location>
</feature>
<evidence type="ECO:0000256" key="1">
    <source>
        <dbReference type="PROSITE-ProRule" id="PRU00176"/>
    </source>
</evidence>
<dbReference type="Proteomes" id="UP000030854">
    <property type="component" value="Unassembled WGS sequence"/>
</dbReference>
<dbReference type="InterPro" id="IPR034228">
    <property type="entry name" value="Nop6_RRM"/>
</dbReference>
<dbReference type="GO" id="GO:0003723">
    <property type="term" value="F:RNA binding"/>
    <property type="evidence" value="ECO:0007669"/>
    <property type="project" value="UniProtKB-UniRule"/>
</dbReference>
<dbReference type="HOGENOM" id="CLU_037639_3_1_1"/>